<keyword evidence="1" id="KW-0521">NADP</keyword>
<evidence type="ECO:0000256" key="1">
    <source>
        <dbReference type="ARBA" id="ARBA00022857"/>
    </source>
</evidence>
<dbReference type="InterPro" id="IPR020904">
    <property type="entry name" value="Sc_DH/Rdtase_CS"/>
</dbReference>
<dbReference type="PROSITE" id="PS00061">
    <property type="entry name" value="ADH_SHORT"/>
    <property type="match status" value="1"/>
</dbReference>
<name>A0A9R0IEX7_SPIOL</name>
<dbReference type="InterPro" id="IPR036291">
    <property type="entry name" value="NAD(P)-bd_dom_sf"/>
</dbReference>
<dbReference type="InterPro" id="IPR045000">
    <property type="entry name" value="TR"/>
</dbReference>
<dbReference type="PRINTS" id="PR00081">
    <property type="entry name" value="GDHRDH"/>
</dbReference>
<dbReference type="AlphaFoldDB" id="A0A9R0IEX7"/>
<keyword evidence="3" id="KW-1185">Reference proteome</keyword>
<reference evidence="3" key="1">
    <citation type="journal article" date="2021" name="Nat. Commun.">
        <title>Genomic analyses provide insights into spinach domestication and the genetic basis of agronomic traits.</title>
        <authorList>
            <person name="Cai X."/>
            <person name="Sun X."/>
            <person name="Xu C."/>
            <person name="Sun H."/>
            <person name="Wang X."/>
            <person name="Ge C."/>
            <person name="Zhang Z."/>
            <person name="Wang Q."/>
            <person name="Fei Z."/>
            <person name="Jiao C."/>
            <person name="Wang Q."/>
        </authorList>
    </citation>
    <scope>NUCLEOTIDE SEQUENCE [LARGE SCALE GENOMIC DNA]</scope>
    <source>
        <strain evidence="3">cv. Varoflay</strain>
    </source>
</reference>
<dbReference type="SUPFAM" id="SSF51735">
    <property type="entry name" value="NAD(P)-binding Rossmann-fold domains"/>
    <property type="match status" value="1"/>
</dbReference>
<dbReference type="Proteomes" id="UP000813463">
    <property type="component" value="Chromosome 6"/>
</dbReference>
<protein>
    <submittedName>
        <fullName evidence="4">Tropinone reductase homolog At5g06060-like</fullName>
    </submittedName>
</protein>
<dbReference type="Pfam" id="PF13561">
    <property type="entry name" value="adh_short_C2"/>
    <property type="match status" value="1"/>
</dbReference>
<evidence type="ECO:0000313" key="3">
    <source>
        <dbReference type="Proteomes" id="UP000813463"/>
    </source>
</evidence>
<gene>
    <name evidence="4" type="primary">LOC110787675</name>
</gene>
<sequence length="269" mass="28776">MSNSSSICRNKRWSLSGMTALVTGGTKGIGYAVVEELAGLGARVHTCARNESELDACKRNWESKGFQVSCSVCDVTSQAQREKLMEIVSSKFTGKLNVLVNNVGTYIKKPTTEYTGEDYASVIGTNLESTYNLCQLGHPLLKASGFGSIIFMSSVAGVVAVDVGSLYGVTKGAINQLAKNLACEWAKDNIRTNSVAPWYIRTPLTQVTLGNKEYLEGVEGRTPLGRTGEVEEVSALVAFLCMPAASYITGQTICVDGGFTVNGFNPNIL</sequence>
<dbReference type="FunFam" id="3.40.50.720:FF:000084">
    <property type="entry name" value="Short-chain dehydrogenase reductase"/>
    <property type="match status" value="1"/>
</dbReference>
<dbReference type="PANTHER" id="PTHR42898">
    <property type="entry name" value="TROPINONE REDUCTASE"/>
    <property type="match status" value="1"/>
</dbReference>
<dbReference type="KEGG" id="soe:110787675"/>
<dbReference type="Gene3D" id="3.40.50.720">
    <property type="entry name" value="NAD(P)-binding Rossmann-like Domain"/>
    <property type="match status" value="1"/>
</dbReference>
<dbReference type="OrthoDB" id="417891at2759"/>
<dbReference type="RefSeq" id="XP_021848008.1">
    <property type="nucleotide sequence ID" value="XM_021992316.2"/>
</dbReference>
<dbReference type="PRINTS" id="PR00080">
    <property type="entry name" value="SDRFAMILY"/>
</dbReference>
<dbReference type="GO" id="GO:0016491">
    <property type="term" value="F:oxidoreductase activity"/>
    <property type="evidence" value="ECO:0007669"/>
    <property type="project" value="UniProtKB-KW"/>
</dbReference>
<evidence type="ECO:0000313" key="4">
    <source>
        <dbReference type="RefSeq" id="XP_021848008.1"/>
    </source>
</evidence>
<keyword evidence="2" id="KW-0560">Oxidoreductase</keyword>
<evidence type="ECO:0000256" key="2">
    <source>
        <dbReference type="ARBA" id="ARBA00023002"/>
    </source>
</evidence>
<accession>A0A9R0IEX7</accession>
<reference evidence="4" key="2">
    <citation type="submission" date="2025-08" db="UniProtKB">
        <authorList>
            <consortium name="RefSeq"/>
        </authorList>
    </citation>
    <scope>IDENTIFICATION</scope>
    <source>
        <tissue evidence="4">Leaf</tissue>
    </source>
</reference>
<proteinExistence type="predicted"/>
<dbReference type="GeneID" id="110787675"/>
<organism evidence="3 4">
    <name type="scientific">Spinacia oleracea</name>
    <name type="common">Spinach</name>
    <dbReference type="NCBI Taxonomy" id="3562"/>
    <lineage>
        <taxon>Eukaryota</taxon>
        <taxon>Viridiplantae</taxon>
        <taxon>Streptophyta</taxon>
        <taxon>Embryophyta</taxon>
        <taxon>Tracheophyta</taxon>
        <taxon>Spermatophyta</taxon>
        <taxon>Magnoliopsida</taxon>
        <taxon>eudicotyledons</taxon>
        <taxon>Gunneridae</taxon>
        <taxon>Pentapetalae</taxon>
        <taxon>Caryophyllales</taxon>
        <taxon>Chenopodiaceae</taxon>
        <taxon>Chenopodioideae</taxon>
        <taxon>Anserineae</taxon>
        <taxon>Spinacia</taxon>
    </lineage>
</organism>
<dbReference type="InterPro" id="IPR002347">
    <property type="entry name" value="SDR_fam"/>
</dbReference>
<dbReference type="PANTHER" id="PTHR42898:SF95">
    <property type="match status" value="1"/>
</dbReference>